<dbReference type="PROSITE" id="PS51257">
    <property type="entry name" value="PROKAR_LIPOPROTEIN"/>
    <property type="match status" value="1"/>
</dbReference>
<protein>
    <submittedName>
        <fullName evidence="1">Uncharacterized protein</fullName>
    </submittedName>
</protein>
<evidence type="ECO:0000313" key="1">
    <source>
        <dbReference type="EMBL" id="EKB49096.1"/>
    </source>
</evidence>
<dbReference type="AlphaFoldDB" id="K1L2Q7"/>
<name>K1L2Q7_CECL9</name>
<dbReference type="PATRIC" id="fig|1225176.3.peg.2440"/>
<dbReference type="RefSeq" id="WP_009185313.1">
    <property type="nucleotide sequence ID" value="NZ_AMGM01000033.1"/>
</dbReference>
<proteinExistence type="predicted"/>
<reference evidence="1 2" key="1">
    <citation type="journal article" date="2012" name="J. Bacteriol.">
        <title>Draft Genome Sequence of Cecembia lonarensis Strain LW9T, Isolated from Lonar Lake, a Haloalkaline Lake in India.</title>
        <authorList>
            <person name="Shivaji S."/>
            <person name="Ara S."/>
            <person name="Singh A."/>
            <person name="Pinnaka A.K."/>
        </authorList>
    </citation>
    <scope>NUCLEOTIDE SEQUENCE [LARGE SCALE GENOMIC DNA]</scope>
    <source>
        <strain evidence="1 2">LW9</strain>
    </source>
</reference>
<sequence length="255" mass="28843">MNKSILSIYVLLVFFAASCGTSREKQGELVVSTDVLDSLVESASEVRFYFYEEKNEYPDAMVEMYSPLGNQKFKPGKVPFEFNIKNYPFDAGLSGFQLKMVLNGNDPVGYNSPIFQKELNQGTYRAVAYLVDEEGLALKEFGNYVDRDFMVGETRAFPYQAEPYVIMNLPHNDQRYAQGEEITVDFLLLGGDMNKDRLNVILEVDSMRYPMEQVSPVRVSGLGPGAYSISLHLVKKDGKELDGPFSSVRRRITIE</sequence>
<evidence type="ECO:0000313" key="2">
    <source>
        <dbReference type="Proteomes" id="UP000004478"/>
    </source>
</evidence>
<dbReference type="Proteomes" id="UP000004478">
    <property type="component" value="Unassembled WGS sequence"/>
</dbReference>
<dbReference type="EMBL" id="AMGM01000033">
    <property type="protein sequence ID" value="EKB49096.1"/>
    <property type="molecule type" value="Genomic_DNA"/>
</dbReference>
<accession>K1L2Q7</accession>
<comment type="caution">
    <text evidence="1">The sequence shown here is derived from an EMBL/GenBank/DDBJ whole genome shotgun (WGS) entry which is preliminary data.</text>
</comment>
<gene>
    <name evidence="1" type="ORF">B879_02283</name>
</gene>
<organism evidence="1 2">
    <name type="scientific">Cecembia lonarensis (strain CCUG 58316 / KCTC 22772 / LW9)</name>
    <dbReference type="NCBI Taxonomy" id="1225176"/>
    <lineage>
        <taxon>Bacteria</taxon>
        <taxon>Pseudomonadati</taxon>
        <taxon>Bacteroidota</taxon>
        <taxon>Cytophagia</taxon>
        <taxon>Cytophagales</taxon>
        <taxon>Cyclobacteriaceae</taxon>
        <taxon>Cecembia</taxon>
    </lineage>
</organism>
<keyword evidence="2" id="KW-1185">Reference proteome</keyword>